<organism evidence="1 2">
    <name type="scientific">Forsythia ovata</name>
    <dbReference type="NCBI Taxonomy" id="205694"/>
    <lineage>
        <taxon>Eukaryota</taxon>
        <taxon>Viridiplantae</taxon>
        <taxon>Streptophyta</taxon>
        <taxon>Embryophyta</taxon>
        <taxon>Tracheophyta</taxon>
        <taxon>Spermatophyta</taxon>
        <taxon>Magnoliopsida</taxon>
        <taxon>eudicotyledons</taxon>
        <taxon>Gunneridae</taxon>
        <taxon>Pentapetalae</taxon>
        <taxon>asterids</taxon>
        <taxon>lamiids</taxon>
        <taxon>Lamiales</taxon>
        <taxon>Oleaceae</taxon>
        <taxon>Forsythieae</taxon>
        <taxon>Forsythia</taxon>
    </lineage>
</organism>
<dbReference type="Proteomes" id="UP001604277">
    <property type="component" value="Unassembled WGS sequence"/>
</dbReference>
<sequence length="116" mass="12500">MSARMLMPFTMTTGGRALSLLPSTAAATPFSSKVHVSRLSLTNPNSASIVSGSMEKIRSLAAAFQGFAVTMDKETRSTLNKRYMQTTIANMKIDALLNGKSIENGEVIWSLSMEPP</sequence>
<proteinExistence type="predicted"/>
<reference evidence="2" key="1">
    <citation type="submission" date="2024-07" db="EMBL/GenBank/DDBJ databases">
        <title>Two chromosome-level genome assemblies of Korean endemic species Abeliophyllum distichum and Forsythia ovata (Oleaceae).</title>
        <authorList>
            <person name="Jang H."/>
        </authorList>
    </citation>
    <scope>NUCLEOTIDE SEQUENCE [LARGE SCALE GENOMIC DNA]</scope>
</reference>
<comment type="caution">
    <text evidence="1">The sequence shown here is derived from an EMBL/GenBank/DDBJ whole genome shotgun (WGS) entry which is preliminary data.</text>
</comment>
<dbReference type="EMBL" id="JBFOLJ010000010">
    <property type="protein sequence ID" value="KAL2501842.1"/>
    <property type="molecule type" value="Genomic_DNA"/>
</dbReference>
<evidence type="ECO:0000313" key="1">
    <source>
        <dbReference type="EMBL" id="KAL2501842.1"/>
    </source>
</evidence>
<evidence type="ECO:0000313" key="2">
    <source>
        <dbReference type="Proteomes" id="UP001604277"/>
    </source>
</evidence>
<name>A0ABD1SM98_9LAMI</name>
<protein>
    <submittedName>
        <fullName evidence="1">Uncharacterized protein</fullName>
    </submittedName>
</protein>
<keyword evidence="2" id="KW-1185">Reference proteome</keyword>
<dbReference type="AlphaFoldDB" id="A0ABD1SM98"/>
<gene>
    <name evidence="1" type="ORF">Fot_35690</name>
</gene>
<accession>A0ABD1SM98</accession>